<name>A0AAD7H8V2_9AGAR</name>
<evidence type="ECO:0000313" key="1">
    <source>
        <dbReference type="EMBL" id="KAJ7714812.1"/>
    </source>
</evidence>
<gene>
    <name evidence="1" type="ORF">B0H16DRAFT_1477822</name>
</gene>
<proteinExistence type="predicted"/>
<keyword evidence="2" id="KW-1185">Reference proteome</keyword>
<sequence length="168" mass="19378">MNAALWKDERKPLQNHDVQGVRLLPRTHWPGICFHLRMLQRRIALADSDNDRVTAPSANFIRAIMSTRRGVLQDRNTADLYGETFGLVRSKLTILDSGSEHIEGGHDWGNVNLQRRRTVRLSIPSRRGVPNIETENLLVGMQEKTRTANERHRLFSSHWDSFYTPARI</sequence>
<accession>A0AAD7H8V2</accession>
<reference evidence="1" key="1">
    <citation type="submission" date="2023-03" db="EMBL/GenBank/DDBJ databases">
        <title>Massive genome expansion in bonnet fungi (Mycena s.s.) driven by repeated elements and novel gene families across ecological guilds.</title>
        <authorList>
            <consortium name="Lawrence Berkeley National Laboratory"/>
            <person name="Harder C.B."/>
            <person name="Miyauchi S."/>
            <person name="Viragh M."/>
            <person name="Kuo A."/>
            <person name="Thoen E."/>
            <person name="Andreopoulos B."/>
            <person name="Lu D."/>
            <person name="Skrede I."/>
            <person name="Drula E."/>
            <person name="Henrissat B."/>
            <person name="Morin E."/>
            <person name="Kohler A."/>
            <person name="Barry K."/>
            <person name="LaButti K."/>
            <person name="Morin E."/>
            <person name="Salamov A."/>
            <person name="Lipzen A."/>
            <person name="Mereny Z."/>
            <person name="Hegedus B."/>
            <person name="Baldrian P."/>
            <person name="Stursova M."/>
            <person name="Weitz H."/>
            <person name="Taylor A."/>
            <person name="Grigoriev I.V."/>
            <person name="Nagy L.G."/>
            <person name="Martin F."/>
            <person name="Kauserud H."/>
        </authorList>
    </citation>
    <scope>NUCLEOTIDE SEQUENCE</scope>
    <source>
        <strain evidence="1">CBHHK182m</strain>
    </source>
</reference>
<dbReference type="EMBL" id="JARKIB010000319">
    <property type="protein sequence ID" value="KAJ7714812.1"/>
    <property type="molecule type" value="Genomic_DNA"/>
</dbReference>
<comment type="caution">
    <text evidence="1">The sequence shown here is derived from an EMBL/GenBank/DDBJ whole genome shotgun (WGS) entry which is preliminary data.</text>
</comment>
<dbReference type="AlphaFoldDB" id="A0AAD7H8V2"/>
<evidence type="ECO:0000313" key="2">
    <source>
        <dbReference type="Proteomes" id="UP001215598"/>
    </source>
</evidence>
<protein>
    <submittedName>
        <fullName evidence="1">Uncharacterized protein</fullName>
    </submittedName>
</protein>
<organism evidence="1 2">
    <name type="scientific">Mycena metata</name>
    <dbReference type="NCBI Taxonomy" id="1033252"/>
    <lineage>
        <taxon>Eukaryota</taxon>
        <taxon>Fungi</taxon>
        <taxon>Dikarya</taxon>
        <taxon>Basidiomycota</taxon>
        <taxon>Agaricomycotina</taxon>
        <taxon>Agaricomycetes</taxon>
        <taxon>Agaricomycetidae</taxon>
        <taxon>Agaricales</taxon>
        <taxon>Marasmiineae</taxon>
        <taxon>Mycenaceae</taxon>
        <taxon>Mycena</taxon>
    </lineage>
</organism>
<dbReference type="Proteomes" id="UP001215598">
    <property type="component" value="Unassembled WGS sequence"/>
</dbReference>